<protein>
    <submittedName>
        <fullName evidence="1">Uncharacterized protein</fullName>
    </submittedName>
</protein>
<dbReference type="Proteomes" id="UP001157502">
    <property type="component" value="Chromosome 7"/>
</dbReference>
<comment type="caution">
    <text evidence="1">The sequence shown here is derived from an EMBL/GenBank/DDBJ whole genome shotgun (WGS) entry which is preliminary data.</text>
</comment>
<proteinExistence type="predicted"/>
<dbReference type="EMBL" id="CM055734">
    <property type="protein sequence ID" value="KAJ8009756.1"/>
    <property type="molecule type" value="Genomic_DNA"/>
</dbReference>
<name>A0ACC2H202_DALPE</name>
<evidence type="ECO:0000313" key="1">
    <source>
        <dbReference type="EMBL" id="KAJ8009756.1"/>
    </source>
</evidence>
<accession>A0ACC2H202</accession>
<organism evidence="1 2">
    <name type="scientific">Dallia pectoralis</name>
    <name type="common">Alaska blackfish</name>
    <dbReference type="NCBI Taxonomy" id="75939"/>
    <lineage>
        <taxon>Eukaryota</taxon>
        <taxon>Metazoa</taxon>
        <taxon>Chordata</taxon>
        <taxon>Craniata</taxon>
        <taxon>Vertebrata</taxon>
        <taxon>Euteleostomi</taxon>
        <taxon>Actinopterygii</taxon>
        <taxon>Neopterygii</taxon>
        <taxon>Teleostei</taxon>
        <taxon>Protacanthopterygii</taxon>
        <taxon>Esociformes</taxon>
        <taxon>Umbridae</taxon>
        <taxon>Dallia</taxon>
    </lineage>
</organism>
<reference evidence="1" key="1">
    <citation type="submission" date="2021-05" db="EMBL/GenBank/DDBJ databases">
        <authorList>
            <person name="Pan Q."/>
            <person name="Jouanno E."/>
            <person name="Zahm M."/>
            <person name="Klopp C."/>
            <person name="Cabau C."/>
            <person name="Louis A."/>
            <person name="Berthelot C."/>
            <person name="Parey E."/>
            <person name="Roest Crollius H."/>
            <person name="Montfort J."/>
            <person name="Robinson-Rechavi M."/>
            <person name="Bouchez O."/>
            <person name="Lampietro C."/>
            <person name="Lopez Roques C."/>
            <person name="Donnadieu C."/>
            <person name="Postlethwait J."/>
            <person name="Bobe J."/>
            <person name="Dillon D."/>
            <person name="Chandos A."/>
            <person name="von Hippel F."/>
            <person name="Guiguen Y."/>
        </authorList>
    </citation>
    <scope>NUCLEOTIDE SEQUENCE</scope>
    <source>
        <strain evidence="1">YG-Jan2019</strain>
    </source>
</reference>
<gene>
    <name evidence="1" type="ORF">DPEC_G00094830</name>
</gene>
<sequence>MVNTVRTRDTPQPRLEERRQMVSTQTMTEDEPPPPVPEVRNYKQTIMVEVHPPPRRAMDSVLLLTPEPRSRSGNVDWTTRTTPAHEEQSEGQLEREGDGNSSPLYPGSRGEVKGQGSRLQGFGSHNRENRHCRPSMRIPGSYNKSGRAVCPSGGDDPDTRGPPLSRICHLRRSSQTKIILALWVVSRHIRYLIRAL</sequence>
<evidence type="ECO:0000313" key="2">
    <source>
        <dbReference type="Proteomes" id="UP001157502"/>
    </source>
</evidence>
<keyword evidence="2" id="KW-1185">Reference proteome</keyword>